<evidence type="ECO:0000259" key="4">
    <source>
        <dbReference type="SMART" id="SM01350"/>
    </source>
</evidence>
<dbReference type="InterPro" id="IPR006114">
    <property type="entry name" value="6PGDH_C"/>
</dbReference>
<gene>
    <name evidence="5" type="ORF">SAMN04488506_0026</name>
</gene>
<dbReference type="InterPro" id="IPR008927">
    <property type="entry name" value="6-PGluconate_DH-like_C_sf"/>
</dbReference>
<organism evidence="5 6">
    <name type="scientific">Desemzia incerta</name>
    <dbReference type="NCBI Taxonomy" id="82801"/>
    <lineage>
        <taxon>Bacteria</taxon>
        <taxon>Bacillati</taxon>
        <taxon>Bacillota</taxon>
        <taxon>Bacilli</taxon>
        <taxon>Lactobacillales</taxon>
        <taxon>Carnobacteriaceae</taxon>
        <taxon>Desemzia</taxon>
    </lineage>
</organism>
<sequence>MEIGLIGLGKMGHQLALNLLDKGHKVTGYDVMEPAREAALGAGIEVAESVEGLVSGFTERRVIWMMVPAGEPLETLLHELLGLLDEGDIMIDGGNSNYKDSIHHAELAAEKGLYFMDLGTSGGTSGAREGACMMIGGNEEAFRYIEPVIEEICVQDGYLYTGKSGSGHFLKMVHNGVEYGMMQAMGEGFELVEKSGFDYDNAEVAKVWNNGSVIRSWLMELAEQAFQKDGHLDEMTGMMQSSGEGQWTVETGLELKVPTPVISMSLMMRYRSLQEDTYAGKVVSALRNEFGGHGVIKK</sequence>
<dbReference type="Gene3D" id="1.10.1040.10">
    <property type="entry name" value="N-(1-d-carboxylethyl)-l-norvaline Dehydrogenase, domain 2"/>
    <property type="match status" value="1"/>
</dbReference>
<dbReference type="GO" id="GO:0019521">
    <property type="term" value="P:D-gluconate metabolic process"/>
    <property type="evidence" value="ECO:0007669"/>
    <property type="project" value="UniProtKB-KW"/>
</dbReference>
<dbReference type="GO" id="GO:0050661">
    <property type="term" value="F:NADP binding"/>
    <property type="evidence" value="ECO:0007669"/>
    <property type="project" value="InterPro"/>
</dbReference>
<evidence type="ECO:0000313" key="5">
    <source>
        <dbReference type="EMBL" id="SFP95374.1"/>
    </source>
</evidence>
<dbReference type="SUPFAM" id="SSF48179">
    <property type="entry name" value="6-phosphogluconate dehydrogenase C-terminal domain-like"/>
    <property type="match status" value="1"/>
</dbReference>
<feature type="domain" description="6-phosphogluconate dehydrogenase C-terminal" evidence="4">
    <location>
        <begin position="167"/>
        <end position="298"/>
    </location>
</feature>
<dbReference type="SMART" id="SM01350">
    <property type="entry name" value="6PGD"/>
    <property type="match status" value="1"/>
</dbReference>
<evidence type="ECO:0000313" key="6">
    <source>
        <dbReference type="Proteomes" id="UP000199136"/>
    </source>
</evidence>
<keyword evidence="2" id="KW-0560">Oxidoreductase</keyword>
<dbReference type="AlphaFoldDB" id="A0A1I5UJA9"/>
<dbReference type="InterPro" id="IPR006115">
    <property type="entry name" value="6PGDH_NADP-bd"/>
</dbReference>
<dbReference type="Gene3D" id="3.40.50.720">
    <property type="entry name" value="NAD(P)-binding Rossmann-like Domain"/>
    <property type="match status" value="1"/>
</dbReference>
<dbReference type="NCBIfam" id="NF007161">
    <property type="entry name" value="PRK09599.1"/>
    <property type="match status" value="1"/>
</dbReference>
<dbReference type="GO" id="GO:0006098">
    <property type="term" value="P:pentose-phosphate shunt"/>
    <property type="evidence" value="ECO:0007669"/>
    <property type="project" value="InterPro"/>
</dbReference>
<protein>
    <submittedName>
        <fullName evidence="5">6-phosphogluconate dehydrogenase (Decarboxylating)</fullName>
    </submittedName>
</protein>
<evidence type="ECO:0000256" key="3">
    <source>
        <dbReference type="ARBA" id="ARBA00023064"/>
    </source>
</evidence>
<dbReference type="Pfam" id="PF03446">
    <property type="entry name" value="NAD_binding_2"/>
    <property type="match status" value="1"/>
</dbReference>
<dbReference type="RefSeq" id="WP_092478977.1">
    <property type="nucleotide sequence ID" value="NZ_FOXW01000001.1"/>
</dbReference>
<reference evidence="5 6" key="1">
    <citation type="submission" date="2016-10" db="EMBL/GenBank/DDBJ databases">
        <authorList>
            <person name="de Groot N.N."/>
        </authorList>
    </citation>
    <scope>NUCLEOTIDE SEQUENCE [LARGE SCALE GENOMIC DNA]</scope>
    <source>
        <strain evidence="5 6">DSM 20581</strain>
    </source>
</reference>
<dbReference type="OrthoDB" id="9804542at2"/>
<dbReference type="InterPro" id="IPR004849">
    <property type="entry name" value="6DGDH_YqeC"/>
</dbReference>
<evidence type="ECO:0000256" key="1">
    <source>
        <dbReference type="ARBA" id="ARBA00008419"/>
    </source>
</evidence>
<keyword evidence="3" id="KW-0311">Gluconate utilization</keyword>
<dbReference type="Proteomes" id="UP000199136">
    <property type="component" value="Unassembled WGS sequence"/>
</dbReference>
<dbReference type="STRING" id="82801.SAMN04488506_0026"/>
<name>A0A1I5UJA9_9LACT</name>
<dbReference type="PRINTS" id="PR00076">
    <property type="entry name" value="6PGDHDRGNASE"/>
</dbReference>
<dbReference type="Pfam" id="PF00393">
    <property type="entry name" value="6PGD"/>
    <property type="match status" value="1"/>
</dbReference>
<dbReference type="NCBIfam" id="TIGR00872">
    <property type="entry name" value="gnd_rel"/>
    <property type="match status" value="1"/>
</dbReference>
<keyword evidence="6" id="KW-1185">Reference proteome</keyword>
<dbReference type="InterPro" id="IPR006183">
    <property type="entry name" value="Pgluconate_DH"/>
</dbReference>
<dbReference type="PANTHER" id="PTHR11811">
    <property type="entry name" value="6-PHOSPHOGLUCONATE DEHYDROGENASE"/>
    <property type="match status" value="1"/>
</dbReference>
<dbReference type="EMBL" id="FOXW01000001">
    <property type="protein sequence ID" value="SFP95374.1"/>
    <property type="molecule type" value="Genomic_DNA"/>
</dbReference>
<comment type="similarity">
    <text evidence="1">Belongs to the 6-phosphogluconate dehydrogenase family.</text>
</comment>
<dbReference type="GO" id="GO:0004616">
    <property type="term" value="F:phosphogluconate dehydrogenase (decarboxylating) activity"/>
    <property type="evidence" value="ECO:0007669"/>
    <property type="project" value="InterPro"/>
</dbReference>
<evidence type="ECO:0000256" key="2">
    <source>
        <dbReference type="ARBA" id="ARBA00023002"/>
    </source>
</evidence>
<accession>A0A1I5UJA9</accession>
<dbReference type="SUPFAM" id="SSF51735">
    <property type="entry name" value="NAD(P)-binding Rossmann-fold domains"/>
    <property type="match status" value="1"/>
</dbReference>
<proteinExistence type="inferred from homology"/>
<dbReference type="InterPro" id="IPR036291">
    <property type="entry name" value="NAD(P)-bd_dom_sf"/>
</dbReference>
<dbReference type="InterPro" id="IPR013328">
    <property type="entry name" value="6PGD_dom2"/>
</dbReference>